<feature type="compositionally biased region" description="Basic and acidic residues" evidence="5">
    <location>
        <begin position="827"/>
        <end position="843"/>
    </location>
</feature>
<evidence type="ECO:0000259" key="6">
    <source>
        <dbReference type="PROSITE" id="PS50002"/>
    </source>
</evidence>
<gene>
    <name evidence="10" type="ORF">TCAL_11987</name>
</gene>
<dbReference type="GO" id="GO:0030054">
    <property type="term" value="C:cell junction"/>
    <property type="evidence" value="ECO:0007669"/>
    <property type="project" value="UniProtKB-ARBA"/>
</dbReference>
<evidence type="ECO:0000259" key="9">
    <source>
        <dbReference type="PROSITE" id="PS51022"/>
    </source>
</evidence>
<dbReference type="SMART" id="SM00072">
    <property type="entry name" value="GuKc"/>
    <property type="match status" value="1"/>
</dbReference>
<feature type="region of interest" description="Disordered" evidence="5">
    <location>
        <begin position="826"/>
        <end position="858"/>
    </location>
</feature>
<dbReference type="Proteomes" id="UP000318571">
    <property type="component" value="Chromosome 7"/>
</dbReference>
<dbReference type="PROSITE" id="PS51022">
    <property type="entry name" value="L27"/>
    <property type="match status" value="1"/>
</dbReference>
<dbReference type="Gene3D" id="2.30.42.10">
    <property type="match status" value="2"/>
</dbReference>
<dbReference type="PROSITE" id="PS50106">
    <property type="entry name" value="PDZ"/>
    <property type="match status" value="2"/>
</dbReference>
<keyword evidence="11" id="KW-1185">Reference proteome</keyword>
<dbReference type="FunFam" id="2.30.42.10:FF:000088">
    <property type="entry name" value="MAGUK p55 subfamily member 5"/>
    <property type="match status" value="1"/>
</dbReference>
<feature type="region of interest" description="Disordered" evidence="5">
    <location>
        <begin position="247"/>
        <end position="281"/>
    </location>
</feature>
<dbReference type="SMART" id="SM00228">
    <property type="entry name" value="PDZ"/>
    <property type="match status" value="2"/>
</dbReference>
<evidence type="ECO:0000313" key="10">
    <source>
        <dbReference type="EMBL" id="TRY72718.1"/>
    </source>
</evidence>
<dbReference type="STRING" id="6832.A0A553P4W7"/>
<protein>
    <recommendedName>
        <fullName evidence="12">MAGUK p55 subfamily member 5</fullName>
    </recommendedName>
</protein>
<dbReference type="InterPro" id="IPR035601">
    <property type="entry name" value="MPP5_SH3"/>
</dbReference>
<feature type="compositionally biased region" description="Polar residues" evidence="5">
    <location>
        <begin position="334"/>
        <end position="351"/>
    </location>
</feature>
<dbReference type="SUPFAM" id="SSF52540">
    <property type="entry name" value="P-loop containing nucleoside triphosphate hydrolases"/>
    <property type="match status" value="1"/>
</dbReference>
<comment type="similarity">
    <text evidence="1">Belongs to the MAGUK family.</text>
</comment>
<dbReference type="InterPro" id="IPR008145">
    <property type="entry name" value="GK/Ca_channel_bsu"/>
</dbReference>
<evidence type="ECO:0000259" key="8">
    <source>
        <dbReference type="PROSITE" id="PS50106"/>
    </source>
</evidence>
<evidence type="ECO:0000313" key="11">
    <source>
        <dbReference type="Proteomes" id="UP000318571"/>
    </source>
</evidence>
<dbReference type="Gene3D" id="3.40.50.300">
    <property type="entry name" value="P-loop containing nucleotide triphosphate hydrolases"/>
    <property type="match status" value="1"/>
</dbReference>
<keyword evidence="2 4" id="KW-0728">SH3 domain</keyword>
<feature type="compositionally biased region" description="Gly residues" evidence="5">
    <location>
        <begin position="260"/>
        <end position="280"/>
    </location>
</feature>
<evidence type="ECO:0000256" key="2">
    <source>
        <dbReference type="ARBA" id="ARBA00022443"/>
    </source>
</evidence>
<dbReference type="InterPro" id="IPR027417">
    <property type="entry name" value="P-loop_NTPase"/>
</dbReference>
<evidence type="ECO:0000256" key="1">
    <source>
        <dbReference type="ARBA" id="ARBA00007014"/>
    </source>
</evidence>
<dbReference type="OMA" id="PCHELGI"/>
<dbReference type="PROSITE" id="PS50052">
    <property type="entry name" value="GUANYLATE_KINASE_2"/>
    <property type="match status" value="1"/>
</dbReference>
<feature type="domain" description="PDZ" evidence="8">
    <location>
        <begin position="630"/>
        <end position="709"/>
    </location>
</feature>
<dbReference type="Pfam" id="PF00595">
    <property type="entry name" value="PDZ"/>
    <property type="match status" value="2"/>
</dbReference>
<dbReference type="CDD" id="cd12036">
    <property type="entry name" value="SH3_MPP5"/>
    <property type="match status" value="1"/>
</dbReference>
<dbReference type="InterPro" id="IPR004172">
    <property type="entry name" value="L27_dom"/>
</dbReference>
<feature type="compositionally biased region" description="Low complexity" evidence="5">
    <location>
        <begin position="195"/>
        <end position="216"/>
    </location>
</feature>
<proteinExistence type="inferred from homology"/>
<name>A0A553P4W7_TIGCA</name>
<feature type="domain" description="L27" evidence="9">
    <location>
        <begin position="464"/>
        <end position="520"/>
    </location>
</feature>
<feature type="region of interest" description="Disordered" evidence="5">
    <location>
        <begin position="121"/>
        <end position="216"/>
    </location>
</feature>
<dbReference type="Pfam" id="PF07653">
    <property type="entry name" value="SH3_2"/>
    <property type="match status" value="1"/>
</dbReference>
<dbReference type="InterPro" id="IPR001452">
    <property type="entry name" value="SH3_domain"/>
</dbReference>
<organism evidence="10 11">
    <name type="scientific">Tigriopus californicus</name>
    <name type="common">Marine copepod</name>
    <dbReference type="NCBI Taxonomy" id="6832"/>
    <lineage>
        <taxon>Eukaryota</taxon>
        <taxon>Metazoa</taxon>
        <taxon>Ecdysozoa</taxon>
        <taxon>Arthropoda</taxon>
        <taxon>Crustacea</taxon>
        <taxon>Multicrustacea</taxon>
        <taxon>Hexanauplia</taxon>
        <taxon>Copepoda</taxon>
        <taxon>Harpacticoida</taxon>
        <taxon>Harpacticidae</taxon>
        <taxon>Tigriopus</taxon>
    </lineage>
</organism>
<evidence type="ECO:0000256" key="5">
    <source>
        <dbReference type="SAM" id="MobiDB-lite"/>
    </source>
</evidence>
<feature type="compositionally biased region" description="Polar residues" evidence="5">
    <location>
        <begin position="174"/>
        <end position="191"/>
    </location>
</feature>
<dbReference type="EMBL" id="VCGU01000008">
    <property type="protein sequence ID" value="TRY72718.1"/>
    <property type="molecule type" value="Genomic_DNA"/>
</dbReference>
<dbReference type="InterPro" id="IPR050716">
    <property type="entry name" value="MAGUK"/>
</dbReference>
<dbReference type="InterPro" id="IPR036028">
    <property type="entry name" value="SH3-like_dom_sf"/>
</dbReference>
<feature type="region of interest" description="Disordered" evidence="5">
    <location>
        <begin position="603"/>
        <end position="623"/>
    </location>
</feature>
<dbReference type="Gene3D" id="2.30.30.40">
    <property type="entry name" value="SH3 Domains"/>
    <property type="match status" value="1"/>
</dbReference>
<feature type="compositionally biased region" description="Low complexity" evidence="5">
    <location>
        <begin position="607"/>
        <end position="619"/>
    </location>
</feature>
<dbReference type="PROSITE" id="PS50002">
    <property type="entry name" value="SH3"/>
    <property type="match status" value="1"/>
</dbReference>
<feature type="domain" description="SH3" evidence="6">
    <location>
        <begin position="751"/>
        <end position="822"/>
    </location>
</feature>
<evidence type="ECO:0000259" key="7">
    <source>
        <dbReference type="PROSITE" id="PS50052"/>
    </source>
</evidence>
<accession>A0A553P4W7</accession>
<dbReference type="InterPro" id="IPR036034">
    <property type="entry name" value="PDZ_sf"/>
</dbReference>
<keyword evidence="3" id="KW-0677">Repeat</keyword>
<dbReference type="InterPro" id="IPR008144">
    <property type="entry name" value="Guanylate_kin-like_dom"/>
</dbReference>
<evidence type="ECO:0008006" key="12">
    <source>
        <dbReference type="Google" id="ProtNLM"/>
    </source>
</evidence>
<dbReference type="AlphaFoldDB" id="A0A553P4W7"/>
<comment type="caution">
    <text evidence="10">The sequence shown here is derived from an EMBL/GenBank/DDBJ whole genome shotgun (WGS) entry which is preliminary data.</text>
</comment>
<dbReference type="PANTHER" id="PTHR23122">
    <property type="entry name" value="MEMBRANE-ASSOCIATED GUANYLATE KINASE MAGUK"/>
    <property type="match status" value="1"/>
</dbReference>
<sequence length="1099" mass="120454">MVDLGGYVIILVETKEKKVKLYGSPADKADLEVADEILEINGESLENSSHTDVISHIHNCIKSRTICLRVKRRSGNKLAKELAESSHVQDAFVIAVEQQAKERLERLSALRKIKPVDMTKLSQQLCDSPPSEHDQPNTIYSAPVSELGSTANLNKVTSSSSSQSNNHKNNYNKRTTASNNNHPNACPSSVVTEEAPNIPNPSSSSPKKPLALSSSPIPLNTNASSYSAGAIPSSKPVSDANNKTTLKKVDSLGDETDGVVGSGGGGGGGSCGGGSTGGGYVTDEELELTQTIEAVPPPKRYETELLQKADDIQSPSKEVLIADDSSRRSSRSSIFNNGSNGLSLPNKNGNDHNGGTGSNNHRSESRKTSIRNGQQHLKIAEEEAKIGETIKRKVRHKPLGQTMSLKTVVDANEMLTIVDRVLRDPKLVPDNLTQLSGLIRHTQFQRLLTIHNTIQCVQCFQCPPRALCSNIQELVRECLVALQSSVLPEAAEILQILQQIEFEELFFCHDKLAQRQAAKPWEKCVAEMWTIPQSQSMDNLASVNELCSAPVDPISQENGPLGGTNNPNIPNAVISGNNSNSGIGSSAVTNSAGARFPGGAVTPLPTPSSSSISSTNPATAMGKNGDVTKVVKIVKQNEPLGATVRNEGDKVVIGRVVKGGAAERSGQLHAGDEVLEVNGLKLKGKSVHDICDTLCQMTGTLTFVIVPNSDEVEPSGGAPTLPKESNGSIMGPNAMEMIPQGASACLSVPPEEVLHYRAHFNYNPDDDLYIPCHELGISFQRGDILHVINREDLNWWQAYRDGEWTQTLAGLIPSLALQQHRMALQRQKREQDLKEQRELERNSPAKKKGGLGRATSGSAASLLCARKSNKRKKMGSPFKKAEKYEVPPYEEMALYYPQANQRRPLILVGPPNIGRHELRLRLLEDINRFAAAVPHTSRAKGEGEIDGQDYNFVSRTQFEEYVGSKRFVEHGEFDKQYYGTSLDAVRTVINSGKICVLNLQPGSLQILHDSDLKPYVVFLTPPSLQTYRQQRLKYGEPVKEEEYRDSITFAQDMEEQYGQYFDSVIPFDNVDYVFEQLLYEINLLEREPQWVPAKWTKDR</sequence>
<dbReference type="CDD" id="cd00071">
    <property type="entry name" value="GMPK"/>
    <property type="match status" value="1"/>
</dbReference>
<dbReference type="SUPFAM" id="SSF50044">
    <property type="entry name" value="SH3-domain"/>
    <property type="match status" value="1"/>
</dbReference>
<feature type="domain" description="PDZ" evidence="8">
    <location>
        <begin position="23"/>
        <end position="59"/>
    </location>
</feature>
<dbReference type="SUPFAM" id="SSF50156">
    <property type="entry name" value="PDZ domain-like"/>
    <property type="match status" value="2"/>
</dbReference>
<reference evidence="10 11" key="1">
    <citation type="journal article" date="2018" name="Nat. Ecol. Evol.">
        <title>Genomic signatures of mitonuclear coevolution across populations of Tigriopus californicus.</title>
        <authorList>
            <person name="Barreto F.S."/>
            <person name="Watson E.T."/>
            <person name="Lima T.G."/>
            <person name="Willett C.S."/>
            <person name="Edmands S."/>
            <person name="Li W."/>
            <person name="Burton R.S."/>
        </authorList>
    </citation>
    <scope>NUCLEOTIDE SEQUENCE [LARGE SCALE GENOMIC DNA]</scope>
    <source>
        <strain evidence="10 11">San Diego</strain>
    </source>
</reference>
<evidence type="ECO:0000256" key="3">
    <source>
        <dbReference type="ARBA" id="ARBA00022737"/>
    </source>
</evidence>
<dbReference type="Pfam" id="PF00625">
    <property type="entry name" value="Guanylate_kin"/>
    <property type="match status" value="1"/>
</dbReference>
<dbReference type="SMART" id="SM00326">
    <property type="entry name" value="SH3"/>
    <property type="match status" value="1"/>
</dbReference>
<feature type="compositionally biased region" description="Low complexity" evidence="5">
    <location>
        <begin position="152"/>
        <end position="173"/>
    </location>
</feature>
<evidence type="ECO:0000256" key="4">
    <source>
        <dbReference type="PROSITE-ProRule" id="PRU00192"/>
    </source>
</evidence>
<dbReference type="InterPro" id="IPR001478">
    <property type="entry name" value="PDZ"/>
</dbReference>
<dbReference type="CDD" id="cd06798">
    <property type="entry name" value="PDZ_MPP5-like"/>
    <property type="match status" value="1"/>
</dbReference>
<feature type="domain" description="Guanylate kinase-like" evidence="7">
    <location>
        <begin position="902"/>
        <end position="1082"/>
    </location>
</feature>
<dbReference type="OrthoDB" id="43580at2759"/>
<feature type="region of interest" description="Disordered" evidence="5">
    <location>
        <begin position="321"/>
        <end position="375"/>
    </location>
</feature>